<feature type="region of interest" description="Disordered" evidence="7">
    <location>
        <begin position="48"/>
        <end position="71"/>
    </location>
</feature>
<comment type="similarity">
    <text evidence="3">Belongs to the INP1 family.</text>
</comment>
<dbReference type="InterPro" id="IPR024758">
    <property type="entry name" value="Inp1"/>
</dbReference>
<dbReference type="AlphaFoldDB" id="A0A8H2VBM8"/>
<comment type="function">
    <text evidence="1">Required for peroxisome inheritance.</text>
</comment>
<organism evidence="8 9">
    <name type="scientific">Maudiozyma barnettii</name>
    <dbReference type="NCBI Taxonomy" id="61262"/>
    <lineage>
        <taxon>Eukaryota</taxon>
        <taxon>Fungi</taxon>
        <taxon>Dikarya</taxon>
        <taxon>Ascomycota</taxon>
        <taxon>Saccharomycotina</taxon>
        <taxon>Saccharomycetes</taxon>
        <taxon>Saccharomycetales</taxon>
        <taxon>Saccharomycetaceae</taxon>
        <taxon>Maudiozyma</taxon>
    </lineage>
</organism>
<keyword evidence="9" id="KW-1185">Reference proteome</keyword>
<evidence type="ECO:0000256" key="7">
    <source>
        <dbReference type="SAM" id="MobiDB-lite"/>
    </source>
</evidence>
<reference evidence="8 9" key="1">
    <citation type="submission" date="2020-05" db="EMBL/GenBank/DDBJ databases">
        <authorList>
            <person name="Casaregola S."/>
            <person name="Devillers H."/>
            <person name="Grondin C."/>
        </authorList>
    </citation>
    <scope>NUCLEOTIDE SEQUENCE [LARGE SCALE GENOMIC DNA]</scope>
    <source>
        <strain evidence="8 9">CLIB 1767</strain>
    </source>
</reference>
<dbReference type="GO" id="GO:0005780">
    <property type="term" value="C:extrinsic component of intraperoxisomal membrane"/>
    <property type="evidence" value="ECO:0007669"/>
    <property type="project" value="InterPro"/>
</dbReference>
<evidence type="ECO:0000313" key="9">
    <source>
        <dbReference type="Proteomes" id="UP000644660"/>
    </source>
</evidence>
<evidence type="ECO:0000313" key="8">
    <source>
        <dbReference type="EMBL" id="CAB4252286.1"/>
    </source>
</evidence>
<accession>A0A8H2VBM8</accession>
<dbReference type="OrthoDB" id="4068391at2759"/>
<dbReference type="GO" id="GO:0045033">
    <property type="term" value="P:peroxisome inheritance"/>
    <property type="evidence" value="ECO:0007669"/>
    <property type="project" value="InterPro"/>
</dbReference>
<proteinExistence type="inferred from homology"/>
<evidence type="ECO:0000256" key="2">
    <source>
        <dbReference type="ARBA" id="ARBA00004421"/>
    </source>
</evidence>
<dbReference type="RefSeq" id="XP_041404324.1">
    <property type="nucleotide sequence ID" value="XM_041548390.1"/>
</dbReference>
<comment type="subcellular location">
    <subcellularLocation>
        <location evidence="2">Peroxisome membrane</location>
        <topology evidence="2">Peripheral membrane protein</topology>
    </subcellularLocation>
</comment>
<dbReference type="Proteomes" id="UP000644660">
    <property type="component" value="Unassembled WGS sequence"/>
</dbReference>
<sequence length="369" mass="42376">MVEVKGNGNTTSKSPFKSIKRVLKFNKQHDRSATCQSIPKLEYTSHLKSRGSSMEVKTGNRSHSTKTSNNRKSAQRISLFYCDNVKVLNATLSTPNPTLQDFRYTSTSLLAMGPLEIYEIKTNSSCSKYLTIGKNSDIVHPLLPKLKVTKLIIHENSEEINRYYISFSNPSRFWEIQFPQDDSIKNDIFESVISKSCRLIYLEDKYKIEKEFSNVITEDDSKTINNDSIDDLNYLLEDSDSDNDDISITKTIMDSDKNKKANNSTYYPNKSSKLLSNSNDINQQFRKVIEEMSPFTEKVESHNKWVWKQSNHQNLAPSEKNNKKMAYRRSLYVSNPNILLDIGSIKTNRRSVSGLSDYDTLVSLHNLRI</sequence>
<feature type="compositionally biased region" description="Polar residues" evidence="7">
    <location>
        <begin position="59"/>
        <end position="71"/>
    </location>
</feature>
<dbReference type="Pfam" id="PF12634">
    <property type="entry name" value="Inp1"/>
    <property type="match status" value="1"/>
</dbReference>
<name>A0A8H2VBM8_9SACH</name>
<evidence type="ECO:0000256" key="1">
    <source>
        <dbReference type="ARBA" id="ARBA00003594"/>
    </source>
</evidence>
<evidence type="ECO:0000256" key="6">
    <source>
        <dbReference type="ARBA" id="ARBA00023140"/>
    </source>
</evidence>
<evidence type="ECO:0000256" key="5">
    <source>
        <dbReference type="ARBA" id="ARBA00023136"/>
    </source>
</evidence>
<evidence type="ECO:0000256" key="4">
    <source>
        <dbReference type="ARBA" id="ARBA00021397"/>
    </source>
</evidence>
<protein>
    <recommendedName>
        <fullName evidence="4">Inheritance of peroxisomes protein 1</fullName>
    </recommendedName>
</protein>
<dbReference type="PRINTS" id="PR02103">
    <property type="entry name" value="INPROXISOME1"/>
</dbReference>
<keyword evidence="5" id="KW-0472">Membrane</keyword>
<keyword evidence="6" id="KW-0576">Peroxisome</keyword>
<evidence type="ECO:0000256" key="3">
    <source>
        <dbReference type="ARBA" id="ARBA00010707"/>
    </source>
</evidence>
<comment type="caution">
    <text evidence="8">The sequence shown here is derived from an EMBL/GenBank/DDBJ whole genome shotgun (WGS) entry which is preliminary data.</text>
</comment>
<dbReference type="GeneID" id="64855410"/>
<gene>
    <name evidence="8" type="ORF">KABA2_01S10186</name>
</gene>
<dbReference type="EMBL" id="CAEFZW010000001">
    <property type="protein sequence ID" value="CAB4252286.1"/>
    <property type="molecule type" value="Genomic_DNA"/>
</dbReference>